<feature type="region of interest" description="Disordered" evidence="3">
    <location>
        <begin position="237"/>
        <end position="279"/>
    </location>
</feature>
<dbReference type="EMBL" id="CAUYUJ010015171">
    <property type="protein sequence ID" value="CAK0850702.1"/>
    <property type="molecule type" value="Genomic_DNA"/>
</dbReference>
<feature type="zinc finger region" description="C3H1-type" evidence="1">
    <location>
        <begin position="576"/>
        <end position="603"/>
    </location>
</feature>
<dbReference type="InterPro" id="IPR000571">
    <property type="entry name" value="Znf_CCCH"/>
</dbReference>
<feature type="compositionally biased region" description="Basic residues" evidence="3">
    <location>
        <begin position="408"/>
        <end position="421"/>
    </location>
</feature>
<keyword evidence="2" id="KW-0175">Coiled coil</keyword>
<dbReference type="SMART" id="SM00356">
    <property type="entry name" value="ZnF_C3H1"/>
    <property type="match status" value="2"/>
</dbReference>
<evidence type="ECO:0000259" key="4">
    <source>
        <dbReference type="PROSITE" id="PS50103"/>
    </source>
</evidence>
<feature type="domain" description="C3H1-type" evidence="4">
    <location>
        <begin position="576"/>
        <end position="603"/>
    </location>
</feature>
<accession>A0ABN9TZM7</accession>
<evidence type="ECO:0000313" key="5">
    <source>
        <dbReference type="EMBL" id="CAK0850702.1"/>
    </source>
</evidence>
<feature type="domain" description="C3H1-type" evidence="4">
    <location>
        <begin position="604"/>
        <end position="631"/>
    </location>
</feature>
<keyword evidence="1" id="KW-0863">Zinc-finger</keyword>
<evidence type="ECO:0000256" key="3">
    <source>
        <dbReference type="SAM" id="MobiDB-lite"/>
    </source>
</evidence>
<feature type="region of interest" description="Disordered" evidence="3">
    <location>
        <begin position="382"/>
        <end position="444"/>
    </location>
</feature>
<organism evidence="5 6">
    <name type="scientific">Prorocentrum cordatum</name>
    <dbReference type="NCBI Taxonomy" id="2364126"/>
    <lineage>
        <taxon>Eukaryota</taxon>
        <taxon>Sar</taxon>
        <taxon>Alveolata</taxon>
        <taxon>Dinophyceae</taxon>
        <taxon>Prorocentrales</taxon>
        <taxon>Prorocentraceae</taxon>
        <taxon>Prorocentrum</taxon>
    </lineage>
</organism>
<protein>
    <recommendedName>
        <fullName evidence="4">C3H1-type domain-containing protein</fullName>
    </recommendedName>
</protein>
<feature type="compositionally biased region" description="Gly residues" evidence="3">
    <location>
        <begin position="260"/>
        <end position="271"/>
    </location>
</feature>
<name>A0ABN9TZM7_9DINO</name>
<keyword evidence="1" id="KW-0862">Zinc</keyword>
<gene>
    <name evidence="5" type="ORF">PCOR1329_LOCUS43025</name>
</gene>
<keyword evidence="1" id="KW-0479">Metal-binding</keyword>
<feature type="region of interest" description="Disordered" evidence="3">
    <location>
        <begin position="543"/>
        <end position="573"/>
    </location>
</feature>
<keyword evidence="6" id="KW-1185">Reference proteome</keyword>
<feature type="compositionally biased region" description="Basic and acidic residues" evidence="3">
    <location>
        <begin position="237"/>
        <end position="247"/>
    </location>
</feature>
<proteinExistence type="predicted"/>
<feature type="coiled-coil region" evidence="2">
    <location>
        <begin position="5"/>
        <end position="43"/>
    </location>
</feature>
<evidence type="ECO:0000313" key="6">
    <source>
        <dbReference type="Proteomes" id="UP001189429"/>
    </source>
</evidence>
<dbReference type="Gene3D" id="4.10.1000.10">
    <property type="entry name" value="Zinc finger, CCCH-type"/>
    <property type="match status" value="1"/>
</dbReference>
<dbReference type="Proteomes" id="UP001189429">
    <property type="component" value="Unassembled WGS sequence"/>
</dbReference>
<sequence>MEQAVQQLQQQLQELSGQFQQHRQDSQARERALENQLIQVQQQSLGQLAAQQAELLQKLKNRDRVQLVDTKGIGRPVGFDGTEEKFLPWKVKIDEADITVAFGDRNDPEFVPDLRNKEHQVYMVLQQLCEKEPFDIVSNCGRGNGLEAWRRLNRRYDPSTGGRKKTLLKHILNPSRVTLDELSGALEKWSDSVRMYERRKDKNGDRSASPDDIKISALEALGIGTYLEARTGTKLKVVEHSGNRNPDDMDVGSFARGKPKGGPKGPKGSGKGKGDRMPAADQSYLSLSPLEECRAGGPEEPAPGVSPGVGRQAEGQKLGSGAGAGVQRSISAASSIRMRRDMEFTIQGMYSDRIRSISAAIEMVEDEGEVQELLRQKAEVEEKRDSVKATAIADNQQRYRKTSENGMPHHKAWCHEKKRRRAAEDRKKGVPERAAERKKPEDDWHAKFDSTAVKEEEYQTTDQVLDGMDGEVIAPGIQGKMRVYGGNLTAASAAEKKVDESDAVLKKEDVKLYRPLSREELQSFRQGDPNEAEKILYEKAQKKVERQRDGAAQPSAFRRTGPQARETHNQKQLAKRTAAKPCYTKMFSGACNRENCPFSHDLCYKGEVFCEHFEKGSCKWGDRCRLTHDDNRRPPQKTKDLLEYLGETNQEQSLCHLSPGATKKHEWKGEALYCNGVKMERHEMNFDTGAAITAFPKDFAKEPENAVPTIMLDYMFMGQTDEGTMPTLAIKDKKTKRPWGTVIERKGDDPFAIKFLADAIRETGYKRVVLKSDDEVAILALKTKAGEQLTDVEVVMQEAPTGDDGKTPYERATGKRWRRPQVLFGERLFFRPVKTSSRKHEFESKVAVGSYVGTHGRNSDVMVMIEEGIVKGTSIHRKPEPDRRDNTVLSKLKGLPWNVRPKEREVMAAPMPIEVPAVAAPASAAPPAPVAPKDVAKALYVKRADIDKFGMWPGCKGCTSLATGMHQQAPEAPMAVDAANAAGEAAAPGRNESYCDVEMGQVLDVGGICSLEEAVAEACQIASLSVSKTDVSNMCSVLSSLGHGSFDAAGIVDPPSVIVNGNDVQSGIFGLRPGFALDTAVCDVLQKESQSKVWDLSDQGHVIELQAAAKEKDLNVLVLRPPLEAFTGVVSGSDAPGVERAQRAMKVAVDLCLERRGQGRHYLLERPTGMPGWAEQEFQRLGGIQCEGPKCRWRIRGRTEGSYMRKNTAWVTECGHLAESIREESRRRLGVTWQRRVDEVDGRLVETGRKPWAIQVAILSATLRAAEEKGEVCSFGQASGAGPVPEEGIEIDEDPRFYLDDVTGAELKPEKVKEARETEVDWIRKQKVYVKVPIHQCWDRTGKGPITLKWVDTNKGDDVHEMYRL</sequence>
<evidence type="ECO:0000256" key="1">
    <source>
        <dbReference type="PROSITE-ProRule" id="PRU00723"/>
    </source>
</evidence>
<evidence type="ECO:0000256" key="2">
    <source>
        <dbReference type="SAM" id="Coils"/>
    </source>
</evidence>
<dbReference type="PROSITE" id="PS50103">
    <property type="entry name" value="ZF_C3H1"/>
    <property type="match status" value="2"/>
</dbReference>
<feature type="region of interest" description="Disordered" evidence="3">
    <location>
        <begin position="292"/>
        <end position="328"/>
    </location>
</feature>
<feature type="zinc finger region" description="C3H1-type" evidence="1">
    <location>
        <begin position="604"/>
        <end position="631"/>
    </location>
</feature>
<comment type="caution">
    <text evidence="5">The sequence shown here is derived from an EMBL/GenBank/DDBJ whole genome shotgun (WGS) entry which is preliminary data.</text>
</comment>
<reference evidence="5" key="1">
    <citation type="submission" date="2023-10" db="EMBL/GenBank/DDBJ databases">
        <authorList>
            <person name="Chen Y."/>
            <person name="Shah S."/>
            <person name="Dougan E. K."/>
            <person name="Thang M."/>
            <person name="Chan C."/>
        </authorList>
    </citation>
    <scope>NUCLEOTIDE SEQUENCE [LARGE SCALE GENOMIC DNA]</scope>
</reference>
<feature type="compositionally biased region" description="Basic and acidic residues" evidence="3">
    <location>
        <begin position="422"/>
        <end position="444"/>
    </location>
</feature>